<gene>
    <name evidence="1" type="ORF">BJ878DRAFT_483050</name>
</gene>
<accession>A0A9P8CBU7</accession>
<protein>
    <submittedName>
        <fullName evidence="1">Uncharacterized protein</fullName>
    </submittedName>
</protein>
<organism evidence="1 2">
    <name type="scientific">Calycina marina</name>
    <dbReference type="NCBI Taxonomy" id="1763456"/>
    <lineage>
        <taxon>Eukaryota</taxon>
        <taxon>Fungi</taxon>
        <taxon>Dikarya</taxon>
        <taxon>Ascomycota</taxon>
        <taxon>Pezizomycotina</taxon>
        <taxon>Leotiomycetes</taxon>
        <taxon>Helotiales</taxon>
        <taxon>Pezizellaceae</taxon>
        <taxon>Calycina</taxon>
    </lineage>
</organism>
<evidence type="ECO:0000313" key="1">
    <source>
        <dbReference type="EMBL" id="KAG9241318.1"/>
    </source>
</evidence>
<reference evidence="1" key="1">
    <citation type="journal article" date="2021" name="IMA Fungus">
        <title>Genomic characterization of three marine fungi, including Emericellopsis atlantica sp. nov. with signatures of a generalist lifestyle and marine biomass degradation.</title>
        <authorList>
            <person name="Hagestad O.C."/>
            <person name="Hou L."/>
            <person name="Andersen J.H."/>
            <person name="Hansen E.H."/>
            <person name="Altermark B."/>
            <person name="Li C."/>
            <person name="Kuhnert E."/>
            <person name="Cox R.J."/>
            <person name="Crous P.W."/>
            <person name="Spatafora J.W."/>
            <person name="Lail K."/>
            <person name="Amirebrahimi M."/>
            <person name="Lipzen A."/>
            <person name="Pangilinan J."/>
            <person name="Andreopoulos W."/>
            <person name="Hayes R.D."/>
            <person name="Ng V."/>
            <person name="Grigoriev I.V."/>
            <person name="Jackson S.A."/>
            <person name="Sutton T.D.S."/>
            <person name="Dobson A.D.W."/>
            <person name="Rama T."/>
        </authorList>
    </citation>
    <scope>NUCLEOTIDE SEQUENCE</scope>
    <source>
        <strain evidence="1">TRa3180A</strain>
    </source>
</reference>
<evidence type="ECO:0000313" key="2">
    <source>
        <dbReference type="Proteomes" id="UP000887226"/>
    </source>
</evidence>
<name>A0A9P8CBU7_9HELO</name>
<dbReference type="Proteomes" id="UP000887226">
    <property type="component" value="Unassembled WGS sequence"/>
</dbReference>
<comment type="caution">
    <text evidence="1">The sequence shown here is derived from an EMBL/GenBank/DDBJ whole genome shotgun (WGS) entry which is preliminary data.</text>
</comment>
<keyword evidence="2" id="KW-1185">Reference proteome</keyword>
<proteinExistence type="predicted"/>
<dbReference type="OrthoDB" id="5422628at2759"/>
<dbReference type="EMBL" id="MU254231">
    <property type="protein sequence ID" value="KAG9241318.1"/>
    <property type="molecule type" value="Genomic_DNA"/>
</dbReference>
<sequence length="220" mass="24939">MSGAYDEAPRSLLRRILTLVDEGTGEDSHDLVGSEPLEPSEMSLLLSLGVPLCSERLSEVNDFEWYLSQYQVWKIIPFWETSQSGESHHLQPQQPIYRPRLRSNAAISREDGLEIINEDLTSWRLRPWMENEAEAVVKALSAANAYRFRGMGAQRINSSSLTRKLKDEPSSLIDQDAAALIQTELVQEVNNNQETLFPEKEHVWEFAAARVIPSINCSIL</sequence>
<dbReference type="AlphaFoldDB" id="A0A9P8CBU7"/>